<proteinExistence type="predicted"/>
<name>A0A4V5ZNX9_9EURY</name>
<organism evidence="1 2">
    <name type="scientific">Natronomonas salsuginis</name>
    <dbReference type="NCBI Taxonomy" id="2217661"/>
    <lineage>
        <taxon>Archaea</taxon>
        <taxon>Methanobacteriati</taxon>
        <taxon>Methanobacteriota</taxon>
        <taxon>Stenosarchaea group</taxon>
        <taxon>Halobacteria</taxon>
        <taxon>Halobacteriales</taxon>
        <taxon>Natronomonadaceae</taxon>
        <taxon>Natronomonas</taxon>
    </lineage>
</organism>
<dbReference type="AlphaFoldDB" id="A0A4V5ZNX9"/>
<dbReference type="CDD" id="cd02980">
    <property type="entry name" value="TRX_Fd_family"/>
    <property type="match status" value="1"/>
</dbReference>
<protein>
    <submittedName>
        <fullName evidence="1">(2Fe-2S) ferredoxin domain-containing protein</fullName>
    </submittedName>
</protein>
<accession>A0A4V5ZNX9</accession>
<dbReference type="Proteomes" id="UP000308037">
    <property type="component" value="Unassembled WGS sequence"/>
</dbReference>
<dbReference type="Gene3D" id="3.40.30.10">
    <property type="entry name" value="Glutaredoxin"/>
    <property type="match status" value="1"/>
</dbReference>
<comment type="caution">
    <text evidence="1">The sequence shown here is derived from an EMBL/GenBank/DDBJ whole genome shotgun (WGS) entry which is preliminary data.</text>
</comment>
<dbReference type="InterPro" id="IPR036249">
    <property type="entry name" value="Thioredoxin-like_sf"/>
</dbReference>
<sequence>MKRRTDQQTTRLAAHVFVCVNDRDAEYACCADAGGEETTAAVKRWLRERDAFWSPVGVSTTDCLGLCSEAGTAITIQPQNEWYAEVRPEDVPGLLAEAFGPDAERVR</sequence>
<dbReference type="EMBL" id="QKNX01000003">
    <property type="protein sequence ID" value="TKR25503.1"/>
    <property type="molecule type" value="Genomic_DNA"/>
</dbReference>
<evidence type="ECO:0000313" key="2">
    <source>
        <dbReference type="Proteomes" id="UP000308037"/>
    </source>
</evidence>
<evidence type="ECO:0000313" key="1">
    <source>
        <dbReference type="EMBL" id="TKR25503.1"/>
    </source>
</evidence>
<keyword evidence="2" id="KW-1185">Reference proteome</keyword>
<reference evidence="1 2" key="1">
    <citation type="submission" date="2019-04" db="EMBL/GenBank/DDBJ databases">
        <title>Natronomonas sp. F20-122 a newhaloarchaeon isolated from a saline saltern of Isla Bacuta, Huelva, Spain.</title>
        <authorList>
            <person name="Duran-Viseras A."/>
            <person name="Sanchez-Porro C."/>
            <person name="Ventosa A."/>
        </authorList>
    </citation>
    <scope>NUCLEOTIDE SEQUENCE [LARGE SCALE GENOMIC DNA]</scope>
    <source>
        <strain evidence="1 2">F20-122</strain>
    </source>
</reference>
<dbReference type="SUPFAM" id="SSF52833">
    <property type="entry name" value="Thioredoxin-like"/>
    <property type="match status" value="1"/>
</dbReference>
<gene>
    <name evidence="1" type="ORF">DM868_08750</name>
</gene>
<dbReference type="RefSeq" id="WP_137276503.1">
    <property type="nucleotide sequence ID" value="NZ_QKNX01000003.1"/>
</dbReference>
<dbReference type="OrthoDB" id="198458at2157"/>